<evidence type="ECO:0000256" key="6">
    <source>
        <dbReference type="ARBA" id="ARBA00022759"/>
    </source>
</evidence>
<evidence type="ECO:0000256" key="2">
    <source>
        <dbReference type="ARBA" id="ARBA00010168"/>
    </source>
</evidence>
<evidence type="ECO:0000256" key="10">
    <source>
        <dbReference type="ARBA" id="ARBA00023239"/>
    </source>
</evidence>
<dbReference type="GO" id="GO:0016787">
    <property type="term" value="F:hydrolase activity"/>
    <property type="evidence" value="ECO:0007669"/>
    <property type="project" value="UniProtKB-KW"/>
</dbReference>
<keyword evidence="8 11" id="KW-0694">RNA-binding</keyword>
<dbReference type="GO" id="GO:0003723">
    <property type="term" value="F:RNA binding"/>
    <property type="evidence" value="ECO:0007669"/>
    <property type="project" value="UniProtKB-UniRule"/>
</dbReference>
<comment type="similarity">
    <text evidence="2 11">Belongs to the ENDOU family.</text>
</comment>
<feature type="domain" description="EndoU" evidence="12">
    <location>
        <begin position="11"/>
        <end position="277"/>
    </location>
</feature>
<dbReference type="GO" id="GO:0004521">
    <property type="term" value="F:RNA endonuclease activity"/>
    <property type="evidence" value="ECO:0007669"/>
    <property type="project" value="UniProtKB-UniRule"/>
</dbReference>
<keyword evidence="6 11" id="KW-0255">Endonuclease</keyword>
<evidence type="ECO:0000256" key="9">
    <source>
        <dbReference type="ARBA" id="ARBA00023211"/>
    </source>
</evidence>
<evidence type="ECO:0000313" key="14">
    <source>
        <dbReference type="Proteomes" id="UP000050794"/>
    </source>
</evidence>
<dbReference type="SUPFAM" id="SSF142877">
    <property type="entry name" value="EndoU-like"/>
    <property type="match status" value="1"/>
</dbReference>
<evidence type="ECO:0000256" key="7">
    <source>
        <dbReference type="ARBA" id="ARBA00022801"/>
    </source>
</evidence>
<dbReference type="InterPro" id="IPR018998">
    <property type="entry name" value="EndoU_C"/>
</dbReference>
<dbReference type="AlphaFoldDB" id="A0A183UIW6"/>
<reference evidence="13 14" key="2">
    <citation type="submission" date="2018-11" db="EMBL/GenBank/DDBJ databases">
        <authorList>
            <consortium name="Pathogen Informatics"/>
        </authorList>
    </citation>
    <scope>NUCLEOTIDE SEQUENCE [LARGE SCALE GENOMIC DNA]</scope>
</reference>
<evidence type="ECO:0000256" key="3">
    <source>
        <dbReference type="ARBA" id="ARBA00011245"/>
    </source>
</evidence>
<evidence type="ECO:0000256" key="11">
    <source>
        <dbReference type="RuleBase" id="RU367085"/>
    </source>
</evidence>
<evidence type="ECO:0000256" key="1">
    <source>
        <dbReference type="ARBA" id="ARBA00001936"/>
    </source>
</evidence>
<dbReference type="GO" id="GO:0046872">
    <property type="term" value="F:metal ion binding"/>
    <property type="evidence" value="ECO:0007669"/>
    <property type="project" value="UniProtKB-UniRule"/>
</dbReference>
<keyword evidence="10" id="KW-0456">Lyase</keyword>
<dbReference type="WBParaSite" id="TCNE_0000843601-mRNA-1">
    <property type="protein sequence ID" value="TCNE_0000843601-mRNA-1"/>
    <property type="gene ID" value="TCNE_0000843601"/>
</dbReference>
<evidence type="ECO:0000313" key="15">
    <source>
        <dbReference type="WBParaSite" id="TCNE_0000843601-mRNA-1"/>
    </source>
</evidence>
<evidence type="ECO:0000313" key="13">
    <source>
        <dbReference type="EMBL" id="VDM39757.1"/>
    </source>
</evidence>
<comment type="subunit">
    <text evidence="3 11">Monomer.</text>
</comment>
<dbReference type="PROSITE" id="PS51959">
    <property type="entry name" value="ENDOU"/>
    <property type="match status" value="1"/>
</dbReference>
<keyword evidence="4 11" id="KW-0540">Nuclease</keyword>
<organism evidence="14 15">
    <name type="scientific">Toxocara canis</name>
    <name type="common">Canine roundworm</name>
    <dbReference type="NCBI Taxonomy" id="6265"/>
    <lineage>
        <taxon>Eukaryota</taxon>
        <taxon>Metazoa</taxon>
        <taxon>Ecdysozoa</taxon>
        <taxon>Nematoda</taxon>
        <taxon>Chromadorea</taxon>
        <taxon>Rhabditida</taxon>
        <taxon>Spirurina</taxon>
        <taxon>Ascaridomorpha</taxon>
        <taxon>Ascaridoidea</taxon>
        <taxon>Toxocaridae</taxon>
        <taxon>Toxocara</taxon>
    </lineage>
</organism>
<keyword evidence="5 11" id="KW-0479">Metal-binding</keyword>
<evidence type="ECO:0000259" key="12">
    <source>
        <dbReference type="PROSITE" id="PS51959"/>
    </source>
</evidence>
<gene>
    <name evidence="13" type="ORF">TCNE_LOCUS8436</name>
</gene>
<dbReference type="EMBL" id="UYWY01019906">
    <property type="protein sequence ID" value="VDM39757.1"/>
    <property type="molecule type" value="Genomic_DNA"/>
</dbReference>
<accession>A0A183UIW6</accession>
<proteinExistence type="inferred from homology"/>
<name>A0A183UIW6_TOXCA</name>
<dbReference type="InterPro" id="IPR037227">
    <property type="entry name" value="EndoU-like"/>
</dbReference>
<sequence length="277" mass="31427">MGMETATATADDARLQKLVDDMRSADVDKPTDYMLDWGKPVNGVSDQSPNPLFVYVNETIFERPVYKALIDAFNSAIFIPDTCWDDAVEKENRHAQTIFETFTNTSVFQLGLQYLNETGLIGDWSTFRDELWKLWFGAYSRCKGNGALGSSGFEHVFMGERTEKRIVGGHHSWVIFYLEEKGGEINYNGYKRHDGDLSGVIQYTWLHNLKHVGGFNIGTSPAFDFTIFTVCTLRNPNSKRCRYLLDGYPQAVATFLKPCGENGQEKCISTTYPTQWN</sequence>
<dbReference type="Proteomes" id="UP000050794">
    <property type="component" value="Unassembled WGS sequence"/>
</dbReference>
<evidence type="ECO:0000256" key="8">
    <source>
        <dbReference type="ARBA" id="ARBA00022884"/>
    </source>
</evidence>
<keyword evidence="9 11" id="KW-0464">Manganese</keyword>
<dbReference type="PANTHER" id="PTHR12439">
    <property type="entry name" value="PLACENTAL PROTEIN 11-RELATED"/>
    <property type="match status" value="1"/>
</dbReference>
<protein>
    <submittedName>
        <fullName evidence="15">Endoribonuclease</fullName>
    </submittedName>
</protein>
<evidence type="ECO:0000256" key="5">
    <source>
        <dbReference type="ARBA" id="ARBA00022723"/>
    </source>
</evidence>
<evidence type="ECO:0000256" key="4">
    <source>
        <dbReference type="ARBA" id="ARBA00022722"/>
    </source>
</evidence>
<dbReference type="PANTHER" id="PTHR12439:SF42">
    <property type="entry name" value="ENDORIBONUCLEASE-RELATED"/>
    <property type="match status" value="1"/>
</dbReference>
<keyword evidence="7 11" id="KW-0378">Hydrolase</keyword>
<dbReference type="Pfam" id="PF09412">
    <property type="entry name" value="XendoU"/>
    <property type="match status" value="1"/>
</dbReference>
<reference evidence="15" key="1">
    <citation type="submission" date="2016-06" db="UniProtKB">
        <authorList>
            <consortium name="WormBaseParasite"/>
        </authorList>
    </citation>
    <scope>IDENTIFICATION</scope>
</reference>
<dbReference type="GO" id="GO:0016829">
    <property type="term" value="F:lyase activity"/>
    <property type="evidence" value="ECO:0007669"/>
    <property type="project" value="UniProtKB-KW"/>
</dbReference>
<keyword evidence="14" id="KW-1185">Reference proteome</keyword>
<dbReference type="CDD" id="cd21159">
    <property type="entry name" value="XendoU"/>
    <property type="match status" value="1"/>
</dbReference>
<comment type="cofactor">
    <cofactor evidence="1 11">
        <name>Mn(2+)</name>
        <dbReference type="ChEBI" id="CHEBI:29035"/>
    </cofactor>
</comment>
<dbReference type="InterPro" id="IPR039787">
    <property type="entry name" value="ENDOU"/>
</dbReference>